<evidence type="ECO:0000313" key="2">
    <source>
        <dbReference type="Proteomes" id="UP001521222"/>
    </source>
</evidence>
<sequence>MPLNMERALKAGRIARQLFYTFVEHTWTYDMRHVCIKHDQDHDLVAVEVTDGDGVKTAPGGHTDCKSYAGGWLIKFPEESFSSFDKDAKHALLADRNSIWAFVVMHAAVQALFQDLVNDVQTDVNEVVHYPTDKASRIVSARGTFGFESRRHDQLYPDVDERGDTKGVYEITLKDGTKIVLDLAGAQWDLQDGNGVHAPVTYWADYWSRWGTGVKYRLPFRSHALEHAAKISNYRMITSQTLIMEAAIYFNVLMQNGCKAQLGFHPHELLEMDNQPYCDAKQRLLNTAIEYLQRRPKEIDNGEPLSVLGSFDLRHPKIIADAPKNHHKSNNSLPLDIGEMAKFDWKVFSRFIQQPASDVSLREKKWAKMLQKKRSVYKEAGNWKTIFLDDTLPASKVPVECVSENKTWKLS</sequence>
<reference evidence="1 2" key="1">
    <citation type="submission" date="2024-02" db="EMBL/GenBank/DDBJ databases">
        <title>De novo assembly and annotation of 12 fungi associated with fruit tree decline syndrome in Ontario, Canada.</title>
        <authorList>
            <person name="Sulman M."/>
            <person name="Ellouze W."/>
            <person name="Ilyukhin E."/>
        </authorList>
    </citation>
    <scope>NUCLEOTIDE SEQUENCE [LARGE SCALE GENOMIC DNA]</scope>
    <source>
        <strain evidence="1 2">M97-236</strain>
    </source>
</reference>
<evidence type="ECO:0000313" key="1">
    <source>
        <dbReference type="EMBL" id="KAL1598301.1"/>
    </source>
</evidence>
<proteinExistence type="predicted"/>
<dbReference type="Proteomes" id="UP001521222">
    <property type="component" value="Unassembled WGS sequence"/>
</dbReference>
<organism evidence="1 2">
    <name type="scientific">Nothophoma quercina</name>
    <dbReference type="NCBI Taxonomy" id="749835"/>
    <lineage>
        <taxon>Eukaryota</taxon>
        <taxon>Fungi</taxon>
        <taxon>Dikarya</taxon>
        <taxon>Ascomycota</taxon>
        <taxon>Pezizomycotina</taxon>
        <taxon>Dothideomycetes</taxon>
        <taxon>Pleosporomycetidae</taxon>
        <taxon>Pleosporales</taxon>
        <taxon>Pleosporineae</taxon>
        <taxon>Didymellaceae</taxon>
        <taxon>Nothophoma</taxon>
    </lineage>
</organism>
<protein>
    <submittedName>
        <fullName evidence="1">Uncharacterized protein</fullName>
    </submittedName>
</protein>
<keyword evidence="2" id="KW-1185">Reference proteome</keyword>
<comment type="caution">
    <text evidence="1">The sequence shown here is derived from an EMBL/GenBank/DDBJ whole genome shotgun (WGS) entry which is preliminary data.</text>
</comment>
<gene>
    <name evidence="1" type="ORF">SLS59_006985</name>
</gene>
<accession>A0ABR3R1J8</accession>
<name>A0ABR3R1J8_9PLEO</name>
<dbReference type="EMBL" id="JAKIXB020000023">
    <property type="protein sequence ID" value="KAL1598301.1"/>
    <property type="molecule type" value="Genomic_DNA"/>
</dbReference>